<accession>A0ABU2N0L0</accession>
<sequence>MLVICVGDQEYGSVVETCPYESDTSASGYENVTFHTTKLSLRVYEVRTGRRLDTSTVEVGGHCPHILTYEYYGVDPGPPSDDYAFASTSDIRDAYRPLINP</sequence>
<comment type="caution">
    <text evidence="1">The sequence shown here is derived from an EMBL/GenBank/DDBJ whole genome shotgun (WGS) entry which is preliminary data.</text>
</comment>
<dbReference type="EMBL" id="JAVREL010000029">
    <property type="protein sequence ID" value="MDT0347281.1"/>
    <property type="molecule type" value="Genomic_DNA"/>
</dbReference>
<name>A0ABU2N0L0_9ACTN</name>
<keyword evidence="2" id="KW-1185">Reference proteome</keyword>
<protein>
    <submittedName>
        <fullName evidence="1">Uncharacterized protein</fullName>
    </submittedName>
</protein>
<dbReference type="Proteomes" id="UP001183246">
    <property type="component" value="Unassembled WGS sequence"/>
</dbReference>
<evidence type="ECO:0000313" key="1">
    <source>
        <dbReference type="EMBL" id="MDT0347281.1"/>
    </source>
</evidence>
<proteinExistence type="predicted"/>
<evidence type="ECO:0000313" key="2">
    <source>
        <dbReference type="Proteomes" id="UP001183246"/>
    </source>
</evidence>
<reference evidence="2" key="1">
    <citation type="submission" date="2023-07" db="EMBL/GenBank/DDBJ databases">
        <title>30 novel species of actinomycetes from the DSMZ collection.</title>
        <authorList>
            <person name="Nouioui I."/>
        </authorList>
    </citation>
    <scope>NUCLEOTIDE SEQUENCE [LARGE SCALE GENOMIC DNA]</scope>
    <source>
        <strain evidence="2">DSM 44938</strain>
    </source>
</reference>
<gene>
    <name evidence="1" type="ORF">RM590_32580</name>
</gene>
<organism evidence="1 2">
    <name type="scientific">Streptomyces litchfieldiae</name>
    <dbReference type="NCBI Taxonomy" id="3075543"/>
    <lineage>
        <taxon>Bacteria</taxon>
        <taxon>Bacillati</taxon>
        <taxon>Actinomycetota</taxon>
        <taxon>Actinomycetes</taxon>
        <taxon>Kitasatosporales</taxon>
        <taxon>Streptomycetaceae</taxon>
        <taxon>Streptomyces</taxon>
    </lineage>
</organism>
<dbReference type="RefSeq" id="WP_311708405.1">
    <property type="nucleotide sequence ID" value="NZ_JAVREL010000029.1"/>
</dbReference>